<feature type="transmembrane region" description="Helical" evidence="16">
    <location>
        <begin position="886"/>
        <end position="906"/>
    </location>
</feature>
<feature type="compositionally biased region" description="Polar residues" evidence="15">
    <location>
        <begin position="1461"/>
        <end position="1474"/>
    </location>
</feature>
<name>A0A8H7HAK1_9AGAM</name>
<dbReference type="Pfam" id="PF01644">
    <property type="entry name" value="Chitin_synth_1"/>
    <property type="match status" value="1"/>
</dbReference>
<dbReference type="PROSITE" id="PS00758">
    <property type="entry name" value="ARGE_DAPE_CPG2_1"/>
    <property type="match status" value="1"/>
</dbReference>
<dbReference type="EC" id="2.4.1.16" evidence="3"/>
<dbReference type="PANTHER" id="PTHR22914:SF11">
    <property type="entry name" value="CHITIN SYNTHASE B"/>
    <property type="match status" value="1"/>
</dbReference>
<dbReference type="InterPro" id="IPR013616">
    <property type="entry name" value="Chitin_synth_N"/>
</dbReference>
<dbReference type="PROSITE" id="PS51704">
    <property type="entry name" value="GP_PDE"/>
    <property type="match status" value="1"/>
</dbReference>
<dbReference type="GO" id="GO:0004100">
    <property type="term" value="F:chitin synthase activity"/>
    <property type="evidence" value="ECO:0007669"/>
    <property type="project" value="UniProtKB-EC"/>
</dbReference>
<dbReference type="InterPro" id="IPR004835">
    <property type="entry name" value="Chitin_synth"/>
</dbReference>
<dbReference type="Gene3D" id="3.20.20.190">
    <property type="entry name" value="Phosphatidylinositol (PI) phosphodiesterase"/>
    <property type="match status" value="1"/>
</dbReference>
<feature type="transmembrane region" description="Helical" evidence="16">
    <location>
        <begin position="539"/>
        <end position="558"/>
    </location>
</feature>
<comment type="caution">
    <text evidence="18">The sequence shown here is derived from an EMBL/GenBank/DDBJ whole genome shotgun (WGS) entry which is preliminary data.</text>
</comment>
<feature type="transmembrane region" description="Helical" evidence="16">
    <location>
        <begin position="622"/>
        <end position="641"/>
    </location>
</feature>
<evidence type="ECO:0000256" key="9">
    <source>
        <dbReference type="ARBA" id="ARBA00022989"/>
    </source>
</evidence>
<evidence type="ECO:0000256" key="6">
    <source>
        <dbReference type="ARBA" id="ARBA00022679"/>
    </source>
</evidence>
<dbReference type="InterPro" id="IPR029044">
    <property type="entry name" value="Nucleotide-diphossugar_trans"/>
</dbReference>
<dbReference type="Gene3D" id="1.10.150.900">
    <property type="match status" value="1"/>
</dbReference>
<feature type="region of interest" description="Disordered" evidence="15">
    <location>
        <begin position="1453"/>
        <end position="1477"/>
    </location>
</feature>
<feature type="transmembrane region" description="Helical" evidence="16">
    <location>
        <begin position="700"/>
        <end position="720"/>
    </location>
</feature>
<evidence type="ECO:0000256" key="5">
    <source>
        <dbReference type="ARBA" id="ARBA00022676"/>
    </source>
</evidence>
<comment type="similarity">
    <text evidence="2">Belongs to the peptidase M20A family.</text>
</comment>
<feature type="transmembrane region" description="Helical" evidence="16">
    <location>
        <begin position="1487"/>
        <end position="1509"/>
    </location>
</feature>
<dbReference type="GO" id="GO:0008081">
    <property type="term" value="F:phosphoric diester hydrolase activity"/>
    <property type="evidence" value="ECO:0007669"/>
    <property type="project" value="InterPro"/>
</dbReference>
<dbReference type="SUPFAM" id="SSF53448">
    <property type="entry name" value="Nucleotide-diphospho-sugar transferases"/>
    <property type="match status" value="1"/>
</dbReference>
<keyword evidence="10 16" id="KW-0472">Membrane</keyword>
<dbReference type="InterPro" id="IPR030395">
    <property type="entry name" value="GP_PDE_dom"/>
</dbReference>
<keyword evidence="6" id="KW-0808">Transferase</keyword>
<dbReference type="InterPro" id="IPR002933">
    <property type="entry name" value="Peptidase_M20"/>
</dbReference>
<keyword evidence="7 16" id="KW-0812">Transmembrane</keyword>
<dbReference type="CDD" id="cd04190">
    <property type="entry name" value="Chitin_synth_C"/>
    <property type="match status" value="1"/>
</dbReference>
<evidence type="ECO:0000256" key="3">
    <source>
        <dbReference type="ARBA" id="ARBA00012543"/>
    </source>
</evidence>
<keyword evidence="11" id="KW-0961">Cell wall biogenesis/degradation</keyword>
<evidence type="ECO:0000256" key="15">
    <source>
        <dbReference type="SAM" id="MobiDB-lite"/>
    </source>
</evidence>
<dbReference type="PROSITE" id="PS00759">
    <property type="entry name" value="ARGE_DAPE_CPG2_2"/>
    <property type="match status" value="1"/>
</dbReference>
<evidence type="ECO:0000256" key="2">
    <source>
        <dbReference type="ARBA" id="ARBA00006247"/>
    </source>
</evidence>
<evidence type="ECO:0000256" key="8">
    <source>
        <dbReference type="ARBA" id="ARBA00022801"/>
    </source>
</evidence>
<dbReference type="Pfam" id="PF01546">
    <property type="entry name" value="Peptidase_M20"/>
    <property type="match status" value="1"/>
</dbReference>
<feature type="compositionally biased region" description="Basic and acidic residues" evidence="15">
    <location>
        <begin position="64"/>
        <end position="77"/>
    </location>
</feature>
<evidence type="ECO:0000256" key="1">
    <source>
        <dbReference type="ARBA" id="ARBA00004651"/>
    </source>
</evidence>
<evidence type="ECO:0000256" key="13">
    <source>
        <dbReference type="ARBA" id="ARBA00038055"/>
    </source>
</evidence>
<evidence type="ECO:0000313" key="19">
    <source>
        <dbReference type="Proteomes" id="UP000650582"/>
    </source>
</evidence>
<comment type="similarity">
    <text evidence="13">Belongs to the chitin synthase family. Class III subfamily.</text>
</comment>
<dbReference type="GO" id="GO:0071555">
    <property type="term" value="P:cell wall organization"/>
    <property type="evidence" value="ECO:0007669"/>
    <property type="project" value="UniProtKB-KW"/>
</dbReference>
<dbReference type="Proteomes" id="UP000650582">
    <property type="component" value="Unassembled WGS sequence"/>
</dbReference>
<evidence type="ECO:0000256" key="7">
    <source>
        <dbReference type="ARBA" id="ARBA00022692"/>
    </source>
</evidence>
<gene>
    <name evidence="18" type="ORF">RHS04_04735</name>
</gene>
<keyword evidence="9 16" id="KW-1133">Transmembrane helix</keyword>
<evidence type="ECO:0000256" key="16">
    <source>
        <dbReference type="SAM" id="Phobius"/>
    </source>
</evidence>
<dbReference type="SUPFAM" id="SSF53187">
    <property type="entry name" value="Zn-dependent exopeptidases"/>
    <property type="match status" value="1"/>
</dbReference>
<dbReference type="Pfam" id="PF08407">
    <property type="entry name" value="Chitin_synth_1N"/>
    <property type="match status" value="1"/>
</dbReference>
<feature type="compositionally biased region" description="Polar residues" evidence="15">
    <location>
        <begin position="113"/>
        <end position="122"/>
    </location>
</feature>
<dbReference type="InterPro" id="IPR001261">
    <property type="entry name" value="ArgE/DapE_CS"/>
</dbReference>
<dbReference type="SUPFAM" id="SSF51695">
    <property type="entry name" value="PLC-like phosphodiesterases"/>
    <property type="match status" value="1"/>
</dbReference>
<dbReference type="GO" id="GO:0006629">
    <property type="term" value="P:lipid metabolic process"/>
    <property type="evidence" value="ECO:0007669"/>
    <property type="project" value="InterPro"/>
</dbReference>
<dbReference type="GO" id="GO:0005886">
    <property type="term" value="C:plasma membrane"/>
    <property type="evidence" value="ECO:0007669"/>
    <property type="project" value="UniProtKB-SubCell"/>
</dbReference>
<dbReference type="EMBL" id="JACYCC010000037">
    <property type="protein sequence ID" value="KAF8680448.1"/>
    <property type="molecule type" value="Genomic_DNA"/>
</dbReference>
<feature type="transmembrane region" description="Helical" evidence="16">
    <location>
        <begin position="1426"/>
        <end position="1443"/>
    </location>
</feature>
<dbReference type="InterPro" id="IPR017946">
    <property type="entry name" value="PLC-like_Pdiesterase_TIM-brl"/>
</dbReference>
<accession>A0A8H7HAK1</accession>
<evidence type="ECO:0000256" key="12">
    <source>
        <dbReference type="ARBA" id="ARBA00024009"/>
    </source>
</evidence>
<keyword evidence="5" id="KW-0328">Glycosyltransferase</keyword>
<proteinExistence type="inferred from homology"/>
<evidence type="ECO:0000313" key="18">
    <source>
        <dbReference type="EMBL" id="KAF8680448.1"/>
    </source>
</evidence>
<comment type="subcellular location">
    <subcellularLocation>
        <location evidence="1">Cell membrane</location>
        <topology evidence="1">Multi-pass membrane protein</topology>
    </subcellularLocation>
</comment>
<dbReference type="Pfam" id="PF03009">
    <property type="entry name" value="GDPD"/>
    <property type="match status" value="1"/>
</dbReference>
<feature type="compositionally biased region" description="Polar residues" evidence="15">
    <location>
        <begin position="22"/>
        <end position="59"/>
    </location>
</feature>
<dbReference type="GO" id="GO:0006031">
    <property type="term" value="P:chitin biosynthetic process"/>
    <property type="evidence" value="ECO:0007669"/>
    <property type="project" value="TreeGrafter"/>
</dbReference>
<dbReference type="GO" id="GO:0030428">
    <property type="term" value="C:cell septum"/>
    <property type="evidence" value="ECO:0007669"/>
    <property type="project" value="TreeGrafter"/>
</dbReference>
<comment type="catalytic activity">
    <reaction evidence="14">
        <text>[(1-&gt;4)-N-acetyl-beta-D-glucosaminyl](n) + UDP-N-acetyl-alpha-D-glucosamine = [(1-&gt;4)-N-acetyl-beta-D-glucosaminyl](n+1) + UDP + H(+)</text>
        <dbReference type="Rhea" id="RHEA:16637"/>
        <dbReference type="Rhea" id="RHEA-COMP:9593"/>
        <dbReference type="Rhea" id="RHEA-COMP:9595"/>
        <dbReference type="ChEBI" id="CHEBI:15378"/>
        <dbReference type="ChEBI" id="CHEBI:17029"/>
        <dbReference type="ChEBI" id="CHEBI:57705"/>
        <dbReference type="ChEBI" id="CHEBI:58223"/>
        <dbReference type="EC" id="2.4.1.16"/>
    </reaction>
</comment>
<dbReference type="Gene3D" id="3.40.630.10">
    <property type="entry name" value="Zn peptidases"/>
    <property type="match status" value="1"/>
</dbReference>
<evidence type="ECO:0000256" key="14">
    <source>
        <dbReference type="ARBA" id="ARBA00048014"/>
    </source>
</evidence>
<sequence length="2017" mass="223718">MSGRPVLQADEQGGYQDPFHDNQANQAYPLNSYGSSNNIQNPFASTASLPQQPYTQNYAGDNHGPSRYDLHDDEEKPLTSSYGGSYPPMAGPGGFIDPNAYGDPYNGRPGSVYSATSMTPSARQDEQWRRRQTIKRGKTKRVKLQGGNFIADYAVPTAVAKAVEPKYQNINSNEFTHMRYTAATCDPDDFTTENGWSLRTSNYGRQTELLIAVTSYNEDKVLYARTLHGVMMNIRDICKTKQSKYWKKHAEEGTPAWHKITVALIVDGLEPMDKSVLDILATVGVYQDGVMKKEVDKKETVAHIFELQYTTQLSIDSDMQLVQPHGEDANNLVPVQIIFVLKAKNQKKINSHRWLFNAIGKMLQPEICVLIDAGTKPGHKSIYYLWEAFYNDPNLGGACGEIHAMIGKAGKKLLNPLVAAQNFEYKMSNILDKPLESSFGYVSVLPGAFSAYRYRAILGRPLEQYFHGDHSLADRLGKKGIHGMNIFTKNMFLAEDRILCFELVAKAGDRWTLTYVKPSKAETDVPESAAELIGQRRRWLNGSFAASVYSIVHFFKLYKSGHGIVRMFFFHIQALYNVFSLVFSWFALANLWLTFSIIIELLPDQNVYIFGTKAVTFYVNQAFEWIYLAFLALQFVLALGNRPKGERLTYFITLCVFAFLSVYLIVCSLWLTVRAFQAVTFTAGSSTGQKLGELLQGTNGVLMAALVATFGIYFISSFLYRDPWHMFSSFPQYMLLAPSFTNVLNTYAFCNLHDVSWGTKGSDKADVLPSVSSTKKEGATAVVEDTEKIQEDIDAAFEETVKRAVTKIDTKEVIEKPTMDDSNKTFRTRLVYVSFTLIAERGADSRICSACWMLSNAALAVLIEQTNGYGVTEVQQKKIQNTYFSVILWCTFGLSMVRFIGVSAFISTPIQTGIDCNQLVSILLYPTQLVPHVPTQLKEGGADSVGLGDLFLLLLNLDIDNVDLLRLQLGHTTGENFKVQGQLPCHVRPPVPPSNVRLQPHADLCYIPPPHDYGTHSSSSCSRFYFSSARYKAGMLGEILSLSSYPVLESQMARLATTLLLAAELAFGLPTAWPVFSRAPKAYDIQGHRGSRGATVESTLPAFAWGLIYGVKTLEFDNGITKDGHVLVWHDESIDGTKCKDTKPVTKDDPLFPYVGKYVANLTLAQIKTLDCGSERLDGFPLQALYPGTKLSTLPELFDFLDCADPGHEVELNIESKVDAQFPNLTRSPEDFANAQYKLFKSSKYYGKITYQSFDWRTLVLMKKLDPKITRAALIDSTTVYGVNNSTSTWLAGLRPDSFSGATLGVQIAQAAKSIDSNILSPAATDGSSGSLDPNTPGYKSFTTEDMVKEAHKSGMLVKPWTVNRLNIAEQIYGWGVDGIITDYPEVVRRWALLKGVSVSKTYDQNKVLKCLKKHIQTLPRVLDKLSFISINALHVIQLAWFINSKLRDRTTTPNRMYAGSTKQSEPPLSSVDEQSSHKRRLHTTMIGVLFVTLVALYQFAGSLSGYLYDVFGSRGTHDASLSGVCLQVEPLAPTSNINRKLAENLEITLSDPSFEAVAAEYLGGAVRIPTESYDVMDPVGIDPRWGVFYKFSEHLLKTYPKVHATMTRTRINSHGLLYHWLGSDSSLKPILLTAHQDVVPVDPSTVDSWIHPPYSGHYDGTWVWGRGSVDDKSGLVGIMITLEKLIESGFKPKRGILVGFGIDEESTGLYTIGILASLITKIESTPYVPSLARSSPVYGLLQCFAAHVPSIPSSVRSSIFRSICPPPPEASPDQLRKCDEALQELEHILFEADSDLNQGSEEKARVYRSLLETTQAIDMIQGGVKANALPELASAIVNHRIRTDRQVLPVPFHLHLLETLITIPSSVLALQDDITTKLIPLVKEYNLTLTAFSHMNVTIGGGGNVKLSDAFNTALEPAPVSPIEGPGAAAYRLLSGVIRKTQGHKTIVSPALMGGNTDTQFYWNLTSNIFRYSHLSEGDIYTGIHTINEALRVKGFVKIIRFFKNLILTADDAINI</sequence>
<evidence type="ECO:0000259" key="17">
    <source>
        <dbReference type="PROSITE" id="PS51704"/>
    </source>
</evidence>
<organism evidence="18 19">
    <name type="scientific">Rhizoctonia solani</name>
    <dbReference type="NCBI Taxonomy" id="456999"/>
    <lineage>
        <taxon>Eukaryota</taxon>
        <taxon>Fungi</taxon>
        <taxon>Dikarya</taxon>
        <taxon>Basidiomycota</taxon>
        <taxon>Agaricomycotina</taxon>
        <taxon>Agaricomycetes</taxon>
        <taxon>Cantharellales</taxon>
        <taxon>Ceratobasidiaceae</taxon>
        <taxon>Rhizoctonia</taxon>
    </lineage>
</organism>
<feature type="region of interest" description="Disordered" evidence="15">
    <location>
        <begin position="1"/>
        <end position="131"/>
    </location>
</feature>
<feature type="domain" description="GP-PDE" evidence="17">
    <location>
        <begin position="1083"/>
        <end position="1392"/>
    </location>
</feature>
<evidence type="ECO:0000256" key="4">
    <source>
        <dbReference type="ARBA" id="ARBA00022475"/>
    </source>
</evidence>
<feature type="transmembrane region" description="Helical" evidence="16">
    <location>
        <begin position="648"/>
        <end position="671"/>
    </location>
</feature>
<dbReference type="PANTHER" id="PTHR22914">
    <property type="entry name" value="CHITIN SYNTHASE"/>
    <property type="match status" value="1"/>
</dbReference>
<keyword evidence="8" id="KW-0378">Hydrolase</keyword>
<reference evidence="18" key="1">
    <citation type="submission" date="2020-09" db="EMBL/GenBank/DDBJ databases">
        <title>Comparative genome analyses of four rice-infecting Rhizoctonia solani isolates reveal extensive enrichment of homogalacturonan modification genes.</title>
        <authorList>
            <person name="Lee D.-Y."/>
            <person name="Jeon J."/>
            <person name="Kim K.-T."/>
            <person name="Cheong K."/>
            <person name="Song H."/>
            <person name="Choi G."/>
            <person name="Ko J."/>
            <person name="Opiyo S.O."/>
            <person name="Zuo S."/>
            <person name="Madhav S."/>
            <person name="Lee Y.-H."/>
            <person name="Wang G.-L."/>
        </authorList>
    </citation>
    <scope>NUCLEOTIDE SEQUENCE</scope>
    <source>
        <strain evidence="18">AG1-IA YN-7</strain>
    </source>
</reference>
<keyword evidence="4" id="KW-1003">Cell membrane</keyword>
<protein>
    <recommendedName>
        <fullName evidence="3">chitin synthase</fullName>
        <ecNumber evidence="3">2.4.1.16</ecNumber>
    </recommendedName>
</protein>
<evidence type="ECO:0000256" key="10">
    <source>
        <dbReference type="ARBA" id="ARBA00023136"/>
    </source>
</evidence>
<feature type="transmembrane region" description="Helical" evidence="16">
    <location>
        <begin position="578"/>
        <end position="602"/>
    </location>
</feature>
<comment type="function">
    <text evidence="12">Polymerizes chitin, a structural polymer of the cell wall and septum, by transferring the sugar moiety of UDP-GlcNAc to the non-reducing end of the growing chitin polymer.</text>
</comment>
<evidence type="ECO:0000256" key="11">
    <source>
        <dbReference type="ARBA" id="ARBA00023316"/>
    </source>
</evidence>